<reference evidence="1" key="1">
    <citation type="submission" date="2023-04" db="EMBL/GenBank/DDBJ databases">
        <title>Ambrosiozyma monospora NBRC 10751.</title>
        <authorList>
            <person name="Ichikawa N."/>
            <person name="Sato H."/>
            <person name="Tonouchi N."/>
        </authorList>
    </citation>
    <scope>NUCLEOTIDE SEQUENCE</scope>
    <source>
        <strain evidence="1">NBRC 10751</strain>
    </source>
</reference>
<keyword evidence="2" id="KW-1185">Reference proteome</keyword>
<dbReference type="EMBL" id="BSXS01015334">
    <property type="protein sequence ID" value="GMF06614.1"/>
    <property type="molecule type" value="Genomic_DNA"/>
</dbReference>
<name>A0ACB5UAE4_AMBMO</name>
<proteinExistence type="predicted"/>
<accession>A0ACB5UAE4</accession>
<evidence type="ECO:0000313" key="1">
    <source>
        <dbReference type="EMBL" id="GMF06614.1"/>
    </source>
</evidence>
<evidence type="ECO:0000313" key="2">
    <source>
        <dbReference type="Proteomes" id="UP001165064"/>
    </source>
</evidence>
<sequence length="99" mass="10597">MTASLSIPETPVTEDQIRYQLLTGVNPLPTLPPTANGSGTVNVNGNGNNSLVTSPTTTHSAISSGNRSSYDATPQYRDLVTMVRHEIDPTKDFVIKDPN</sequence>
<protein>
    <submittedName>
        <fullName evidence="1">Unnamed protein product</fullName>
    </submittedName>
</protein>
<comment type="caution">
    <text evidence="1">The sequence shown here is derived from an EMBL/GenBank/DDBJ whole genome shotgun (WGS) entry which is preliminary data.</text>
</comment>
<gene>
    <name evidence="1" type="ORF">Amon02_001274200</name>
</gene>
<dbReference type="Proteomes" id="UP001165064">
    <property type="component" value="Unassembled WGS sequence"/>
</dbReference>
<organism evidence="1 2">
    <name type="scientific">Ambrosiozyma monospora</name>
    <name type="common">Yeast</name>
    <name type="synonym">Endomycopsis monosporus</name>
    <dbReference type="NCBI Taxonomy" id="43982"/>
    <lineage>
        <taxon>Eukaryota</taxon>
        <taxon>Fungi</taxon>
        <taxon>Dikarya</taxon>
        <taxon>Ascomycota</taxon>
        <taxon>Saccharomycotina</taxon>
        <taxon>Pichiomycetes</taxon>
        <taxon>Pichiales</taxon>
        <taxon>Pichiaceae</taxon>
        <taxon>Ambrosiozyma</taxon>
    </lineage>
</organism>